<evidence type="ECO:0000313" key="2">
    <source>
        <dbReference type="Proteomes" id="UP000003146"/>
    </source>
</evidence>
<sequence>MKRREFHAFEALRPQIDLVAGLAVDDNRGKGYLPVSVRRHEHGRQRHGVLRADFGLAQIHGHRQLDRAALLDDTSLTDSDRGQVTGFVLGM</sequence>
<reference evidence="1 2" key="2">
    <citation type="submission" date="2008-04" db="EMBL/GenBank/DDBJ databases">
        <authorList>
            <person name="Fulton L."/>
            <person name="Clifton S."/>
            <person name="Fulton B."/>
            <person name="Xu J."/>
            <person name="Minx P."/>
            <person name="Pepin K.H."/>
            <person name="Johnson M."/>
            <person name="Thiruvilangam P."/>
            <person name="Bhonagiri V."/>
            <person name="Nash W.E."/>
            <person name="Mardis E.R."/>
            <person name="Wilson R.K."/>
        </authorList>
    </citation>
    <scope>NUCLEOTIDE SEQUENCE [LARGE SCALE GENOMIC DNA]</scope>
    <source>
        <strain evidence="1 2">DSM 17136</strain>
    </source>
</reference>
<dbReference type="STRING" id="470145.BACCOP_01211"/>
<protein>
    <submittedName>
        <fullName evidence="1">Uncharacterized protein</fullName>
    </submittedName>
</protein>
<dbReference type="AlphaFoldDB" id="B3JH55"/>
<name>B3JH55_9BACT</name>
<organism evidence="1 2">
    <name type="scientific">Phocaeicola coprocola DSM 17136</name>
    <dbReference type="NCBI Taxonomy" id="470145"/>
    <lineage>
        <taxon>Bacteria</taxon>
        <taxon>Pseudomonadati</taxon>
        <taxon>Bacteroidota</taxon>
        <taxon>Bacteroidia</taxon>
        <taxon>Bacteroidales</taxon>
        <taxon>Bacteroidaceae</taxon>
        <taxon>Phocaeicola</taxon>
    </lineage>
</organism>
<evidence type="ECO:0000313" key="1">
    <source>
        <dbReference type="EMBL" id="EDV01799.1"/>
    </source>
</evidence>
<dbReference type="EMBL" id="ABIY02000071">
    <property type="protein sequence ID" value="EDV01799.1"/>
    <property type="molecule type" value="Genomic_DNA"/>
</dbReference>
<comment type="caution">
    <text evidence="1">The sequence shown here is derived from an EMBL/GenBank/DDBJ whole genome shotgun (WGS) entry which is preliminary data.</text>
</comment>
<accession>B3JH55</accession>
<proteinExistence type="predicted"/>
<reference evidence="1 2" key="1">
    <citation type="submission" date="2008-04" db="EMBL/GenBank/DDBJ databases">
        <title>Draft genome sequence of Bacteroides coprocola (DSM 17136).</title>
        <authorList>
            <person name="Sudarsanam P."/>
            <person name="Ley R."/>
            <person name="Guruge J."/>
            <person name="Turnbaugh P.J."/>
            <person name="Mahowald M."/>
            <person name="Liep D."/>
            <person name="Gordon J."/>
        </authorList>
    </citation>
    <scope>NUCLEOTIDE SEQUENCE [LARGE SCALE GENOMIC DNA]</scope>
    <source>
        <strain evidence="1 2">DSM 17136</strain>
    </source>
</reference>
<dbReference type="Proteomes" id="UP000003146">
    <property type="component" value="Unassembled WGS sequence"/>
</dbReference>
<dbReference type="HOGENOM" id="CLU_2420796_0_0_10"/>
<gene>
    <name evidence="1" type="ORF">BACCOP_01211</name>
</gene>